<proteinExistence type="predicted"/>
<feature type="domain" description="DUF4232" evidence="3">
    <location>
        <begin position="294"/>
        <end position="424"/>
    </location>
</feature>
<gene>
    <name evidence="4" type="ORF">MNQ99_03090</name>
</gene>
<evidence type="ECO:0000313" key="4">
    <source>
        <dbReference type="EMBL" id="UNK46371.1"/>
    </source>
</evidence>
<evidence type="ECO:0000256" key="1">
    <source>
        <dbReference type="SAM" id="MobiDB-lite"/>
    </source>
</evidence>
<feature type="transmembrane region" description="Helical" evidence="2">
    <location>
        <begin position="74"/>
        <end position="94"/>
    </location>
</feature>
<feature type="compositionally biased region" description="Polar residues" evidence="1">
    <location>
        <begin position="204"/>
        <end position="214"/>
    </location>
</feature>
<keyword evidence="2" id="KW-0812">Transmembrane</keyword>
<organism evidence="4 5">
    <name type="scientific">Arthrobacter sulfonylureivorans</name>
    <dbReference type="NCBI Taxonomy" id="2486855"/>
    <lineage>
        <taxon>Bacteria</taxon>
        <taxon>Bacillati</taxon>
        <taxon>Actinomycetota</taxon>
        <taxon>Actinomycetes</taxon>
        <taxon>Micrococcales</taxon>
        <taxon>Micrococcaceae</taxon>
        <taxon>Arthrobacter</taxon>
    </lineage>
</organism>
<keyword evidence="2" id="KW-0472">Membrane</keyword>
<feature type="transmembrane region" description="Helical" evidence="2">
    <location>
        <begin position="115"/>
        <end position="141"/>
    </location>
</feature>
<reference evidence="4 5" key="1">
    <citation type="submission" date="2022-03" db="EMBL/GenBank/DDBJ databases">
        <title>Isotopic signatures of nitrous oxide derived from detoxification processes.</title>
        <authorList>
            <person name="Behrendt U."/>
            <person name="Buchen C."/>
            <person name="Well R."/>
            <person name="Ulrich A."/>
            <person name="Rohe L."/>
            <person name="Kolb S."/>
            <person name="Schloter M."/>
            <person name="Horn M.A."/>
            <person name="Augustin J."/>
        </authorList>
    </citation>
    <scope>NUCLEOTIDE SEQUENCE [LARGE SCALE GENOMIC DNA]</scope>
    <source>
        <strain evidence="4 5">S4-C24</strain>
    </source>
</reference>
<keyword evidence="5" id="KW-1185">Reference proteome</keyword>
<evidence type="ECO:0000256" key="2">
    <source>
        <dbReference type="SAM" id="Phobius"/>
    </source>
</evidence>
<dbReference type="RefSeq" id="WP_241914407.1">
    <property type="nucleotide sequence ID" value="NZ_CP093326.1"/>
</dbReference>
<dbReference type="Pfam" id="PF14016">
    <property type="entry name" value="DUF4232"/>
    <property type="match status" value="1"/>
</dbReference>
<feature type="transmembrane region" description="Helical" evidence="2">
    <location>
        <begin position="161"/>
        <end position="180"/>
    </location>
</feature>
<keyword evidence="2" id="KW-1133">Transmembrane helix</keyword>
<evidence type="ECO:0000259" key="3">
    <source>
        <dbReference type="Pfam" id="PF14016"/>
    </source>
</evidence>
<evidence type="ECO:0000313" key="5">
    <source>
        <dbReference type="Proteomes" id="UP000829069"/>
    </source>
</evidence>
<feature type="transmembrane region" description="Helical" evidence="2">
    <location>
        <begin position="21"/>
        <end position="43"/>
    </location>
</feature>
<accession>A0ABY3W8N7</accession>
<dbReference type="Proteomes" id="UP000829069">
    <property type="component" value="Chromosome"/>
</dbReference>
<protein>
    <submittedName>
        <fullName evidence="4">DUF4232 domain-containing protein</fullName>
    </submittedName>
</protein>
<dbReference type="EMBL" id="CP093326">
    <property type="protein sequence ID" value="UNK46371.1"/>
    <property type="molecule type" value="Genomic_DNA"/>
</dbReference>
<sequence length="428" mass="43100">MTESRRAAPTSRRPDLSGRRAALVLGVASSAVWLLTASAFALVTASGRPFPMSVVGLVFPATLPGWLASSVAPWPLAAVLVSALVVGGVAYALAPLATAAGTTRAGTFRRGTLILALWFIVVLAAAATGGLVALGGIAANWPPLRLLELASPVAPAVSTAAYWGLVWGWLPAILAARPLLRQAASANRSSSATWSGSADPAGSASLNGSANPVASATRREPGSPSWLRPVPAALFAVLLVAAFPLAQNANDAAAPAPPAAEPLPEPVIYGSPLVSAAVESGAPESPNPEDEPWCTGGDTAVVLGGGDAATGHRAQELLISNTGEEACLLARYPDVAFDDEGGSAMSVLVFRGGTFMTDDPGLEPVMLQPGASARALLGWNAMATAGDIPVGAVLVAPYAGTDREKLPVLLDIVNGGAVAVTAWQAVDG</sequence>
<feature type="region of interest" description="Disordered" evidence="1">
    <location>
        <begin position="191"/>
        <end position="224"/>
    </location>
</feature>
<dbReference type="InterPro" id="IPR025326">
    <property type="entry name" value="DUF4232"/>
</dbReference>
<name>A0ABY3W8N7_9MICC</name>